<dbReference type="RefSeq" id="WP_187724477.1">
    <property type="nucleotide sequence ID" value="NZ_CP060783.1"/>
</dbReference>
<dbReference type="InterPro" id="IPR042188">
    <property type="entry name" value="MmgE/PrpD_sf_2"/>
</dbReference>
<protein>
    <submittedName>
        <fullName evidence="5">MmgE/PrpD family protein</fullName>
    </submittedName>
</protein>
<dbReference type="InterPro" id="IPR042183">
    <property type="entry name" value="MmgE/PrpD_sf_1"/>
</dbReference>
<organism evidence="5 6">
    <name type="scientific">Diaphorobacter aerolatus</name>
    <dbReference type="NCBI Taxonomy" id="1288495"/>
    <lineage>
        <taxon>Bacteria</taxon>
        <taxon>Pseudomonadati</taxon>
        <taxon>Pseudomonadota</taxon>
        <taxon>Betaproteobacteria</taxon>
        <taxon>Burkholderiales</taxon>
        <taxon>Comamonadaceae</taxon>
        <taxon>Diaphorobacter</taxon>
    </lineage>
</organism>
<name>A0A7H0GKR9_9BURK</name>
<dbReference type="Pfam" id="PF03972">
    <property type="entry name" value="MmgE_PrpD_N"/>
    <property type="match status" value="1"/>
</dbReference>
<feature type="compositionally biased region" description="Polar residues" evidence="2">
    <location>
        <begin position="377"/>
        <end position="391"/>
    </location>
</feature>
<feature type="region of interest" description="Disordered" evidence="2">
    <location>
        <begin position="377"/>
        <end position="399"/>
    </location>
</feature>
<dbReference type="Gene3D" id="1.10.4100.10">
    <property type="entry name" value="2-methylcitrate dehydratase PrpD"/>
    <property type="match status" value="1"/>
</dbReference>
<feature type="domain" description="MmgE/PrpD C-terminal" evidence="4">
    <location>
        <begin position="265"/>
        <end position="431"/>
    </location>
</feature>
<dbReference type="PANTHER" id="PTHR16943:SF8">
    <property type="entry name" value="2-METHYLCITRATE DEHYDRATASE"/>
    <property type="match status" value="1"/>
</dbReference>
<evidence type="ECO:0000313" key="6">
    <source>
        <dbReference type="Proteomes" id="UP000516028"/>
    </source>
</evidence>
<sequence>MFVSEKLGRFTADFHNTPVGAEVMHHARRALVDWYGALLAGYPMAPTPMVEKSLALELDQGKARLPLGRAASTRAAALINGTASHTAEVDDIYREAIYHPGAPTFSAAMAVGQALEVSGMEFLKAAIAGYETSTRIGRTLGRTHYQHWHNTGTVGTFGAATAAAYLLGLNAVQTANAIALSATFAAGLQQAFKMDSLAKPLHSGRAAEAGVTAAMMAQQGVISSLDVFEGEAGLGHAMSNSPDWSHALDDLGTAFNINSMTFKNHACCGHTFAPIDGVLTLQQRHGIDVQDIEKVVIATYSPAIAVAGNSHPTTAPEARFSITFVVATALIHGSVRLAAFEPERLASPAIRALMSRIELQVDETADARFPGQRSAQVSITTKGGQQHSMLQPTRKGDPDLPLTDAELNDKFLELGLPTLGEARSKTLSAALWKLDEAKDLGALC</sequence>
<dbReference type="InterPro" id="IPR045337">
    <property type="entry name" value="MmgE_PrpD_C"/>
</dbReference>
<dbReference type="AlphaFoldDB" id="A0A7H0GKR9"/>
<dbReference type="EMBL" id="CP060783">
    <property type="protein sequence ID" value="QNP48885.1"/>
    <property type="molecule type" value="Genomic_DNA"/>
</dbReference>
<comment type="similarity">
    <text evidence="1">Belongs to the PrpD family.</text>
</comment>
<evidence type="ECO:0000259" key="4">
    <source>
        <dbReference type="Pfam" id="PF19305"/>
    </source>
</evidence>
<gene>
    <name evidence="5" type="ORF">H9K75_01375</name>
</gene>
<dbReference type="KEGG" id="daer:H9K75_01375"/>
<dbReference type="InterPro" id="IPR005656">
    <property type="entry name" value="MmgE_PrpD"/>
</dbReference>
<reference evidence="5 6" key="1">
    <citation type="submission" date="2020-08" db="EMBL/GenBank/DDBJ databases">
        <title>Genome sequence of Diaphorobacter aerolatus KACC 16536T.</title>
        <authorList>
            <person name="Hyun D.-W."/>
            <person name="Bae J.-W."/>
        </authorList>
    </citation>
    <scope>NUCLEOTIDE SEQUENCE [LARGE SCALE GENOMIC DNA]</scope>
    <source>
        <strain evidence="5 6">KACC 16536</strain>
    </source>
</reference>
<dbReference type="Pfam" id="PF19305">
    <property type="entry name" value="MmgE_PrpD_C"/>
    <property type="match status" value="1"/>
</dbReference>
<dbReference type="InterPro" id="IPR045336">
    <property type="entry name" value="MmgE_PrpD_N"/>
</dbReference>
<evidence type="ECO:0000256" key="1">
    <source>
        <dbReference type="ARBA" id="ARBA00006174"/>
    </source>
</evidence>
<dbReference type="Gene3D" id="3.30.1330.120">
    <property type="entry name" value="2-methylcitrate dehydratase PrpD"/>
    <property type="match status" value="1"/>
</dbReference>
<feature type="domain" description="MmgE/PrpD N-terminal" evidence="3">
    <location>
        <begin position="6"/>
        <end position="245"/>
    </location>
</feature>
<accession>A0A7H0GKR9</accession>
<dbReference type="Proteomes" id="UP000516028">
    <property type="component" value="Chromosome"/>
</dbReference>
<evidence type="ECO:0000313" key="5">
    <source>
        <dbReference type="EMBL" id="QNP48885.1"/>
    </source>
</evidence>
<evidence type="ECO:0000259" key="3">
    <source>
        <dbReference type="Pfam" id="PF03972"/>
    </source>
</evidence>
<dbReference type="PANTHER" id="PTHR16943">
    <property type="entry name" value="2-METHYLCITRATE DEHYDRATASE-RELATED"/>
    <property type="match status" value="1"/>
</dbReference>
<dbReference type="SUPFAM" id="SSF103378">
    <property type="entry name" value="2-methylcitrate dehydratase PrpD"/>
    <property type="match status" value="1"/>
</dbReference>
<dbReference type="InterPro" id="IPR036148">
    <property type="entry name" value="MmgE/PrpD_sf"/>
</dbReference>
<dbReference type="GO" id="GO:0016829">
    <property type="term" value="F:lyase activity"/>
    <property type="evidence" value="ECO:0007669"/>
    <property type="project" value="InterPro"/>
</dbReference>
<keyword evidence="6" id="KW-1185">Reference proteome</keyword>
<proteinExistence type="inferred from homology"/>
<evidence type="ECO:0000256" key="2">
    <source>
        <dbReference type="SAM" id="MobiDB-lite"/>
    </source>
</evidence>